<evidence type="ECO:0000313" key="2">
    <source>
        <dbReference type="EMBL" id="MET4579669.1"/>
    </source>
</evidence>
<proteinExistence type="predicted"/>
<dbReference type="Pfam" id="PF01370">
    <property type="entry name" value="Epimerase"/>
    <property type="match status" value="1"/>
</dbReference>
<sequence>MADNLSSTGRTVLLCGAQGFIGQALAQRLKAKGWNVRAGSRRSQPPVDYGRQLKPADWFAHLQGVHAVINAVGHLRGSAQAPLESIHAQAPMALFDACAEMGIRQVMQLSALGVDGNETPYARTKRAADQHLQALTNAGRLDGVIVRPSVVIGAGGASTQLFMRLSLLPVLALPKPMFDHLIQPLWVNDLADAMQALMQSGQTGIVELGGAERLSMAAMIAGLRAQRGLRPAFVRALPDWVSQASARLGDAVPASPWCSASLVLASHDNCCDPSVLPTWLGRDPVAVEHMLRHIQAQSGKD</sequence>
<reference evidence="2 3" key="1">
    <citation type="submission" date="2024-06" db="EMBL/GenBank/DDBJ databases">
        <title>Sorghum-associated microbial communities from plants grown in Nebraska, USA.</title>
        <authorList>
            <person name="Schachtman D."/>
        </authorList>
    </citation>
    <scope>NUCLEOTIDE SEQUENCE [LARGE SCALE GENOMIC DNA]</scope>
    <source>
        <strain evidence="2 3">2709</strain>
    </source>
</reference>
<dbReference type="Proteomes" id="UP001549320">
    <property type="component" value="Unassembled WGS sequence"/>
</dbReference>
<keyword evidence="3" id="KW-1185">Reference proteome</keyword>
<dbReference type="RefSeq" id="WP_354447992.1">
    <property type="nucleotide sequence ID" value="NZ_JBEPSH010000011.1"/>
</dbReference>
<dbReference type="EMBL" id="JBEPSH010000011">
    <property type="protein sequence ID" value="MET4579669.1"/>
    <property type="molecule type" value="Genomic_DNA"/>
</dbReference>
<dbReference type="InterPro" id="IPR051207">
    <property type="entry name" value="ComplexI_NDUFA9_subunit"/>
</dbReference>
<protein>
    <submittedName>
        <fullName evidence="2">Uncharacterized protein YbjT (DUF2867 family)</fullName>
    </submittedName>
</protein>
<dbReference type="Gene3D" id="3.40.50.720">
    <property type="entry name" value="NAD(P)-binding Rossmann-like Domain"/>
    <property type="match status" value="1"/>
</dbReference>
<dbReference type="PANTHER" id="PTHR12126">
    <property type="entry name" value="NADH-UBIQUINONE OXIDOREDUCTASE 39 KDA SUBUNIT-RELATED"/>
    <property type="match status" value="1"/>
</dbReference>
<evidence type="ECO:0000313" key="3">
    <source>
        <dbReference type="Proteomes" id="UP001549320"/>
    </source>
</evidence>
<gene>
    <name evidence="2" type="ORF">ABIE13_004806</name>
</gene>
<dbReference type="PANTHER" id="PTHR12126:SF11">
    <property type="entry name" value="NADH DEHYDROGENASE [UBIQUINONE] 1 ALPHA SUBCOMPLEX SUBUNIT 9, MITOCHONDRIAL"/>
    <property type="match status" value="1"/>
</dbReference>
<comment type="caution">
    <text evidence="2">The sequence shown here is derived from an EMBL/GenBank/DDBJ whole genome shotgun (WGS) entry which is preliminary data.</text>
</comment>
<dbReference type="InterPro" id="IPR001509">
    <property type="entry name" value="Epimerase_deHydtase"/>
</dbReference>
<feature type="domain" description="NAD-dependent epimerase/dehydratase" evidence="1">
    <location>
        <begin position="12"/>
        <end position="203"/>
    </location>
</feature>
<dbReference type="InterPro" id="IPR036291">
    <property type="entry name" value="NAD(P)-bd_dom_sf"/>
</dbReference>
<accession>A0ABV2QF58</accession>
<dbReference type="SUPFAM" id="SSF51735">
    <property type="entry name" value="NAD(P)-binding Rossmann-fold domains"/>
    <property type="match status" value="1"/>
</dbReference>
<evidence type="ECO:0000259" key="1">
    <source>
        <dbReference type="Pfam" id="PF01370"/>
    </source>
</evidence>
<name>A0ABV2QF58_9BURK</name>
<organism evidence="2 3">
    <name type="scientific">Ottowia thiooxydans</name>
    <dbReference type="NCBI Taxonomy" id="219182"/>
    <lineage>
        <taxon>Bacteria</taxon>
        <taxon>Pseudomonadati</taxon>
        <taxon>Pseudomonadota</taxon>
        <taxon>Betaproteobacteria</taxon>
        <taxon>Burkholderiales</taxon>
        <taxon>Comamonadaceae</taxon>
        <taxon>Ottowia</taxon>
    </lineage>
</organism>